<dbReference type="InterPro" id="IPR035513">
    <property type="entry name" value="Invertase/methylesterase_inhib"/>
</dbReference>
<evidence type="ECO:0000313" key="9">
    <source>
        <dbReference type="EMBL" id="EER91393.1"/>
    </source>
</evidence>
<dbReference type="Gene3D" id="1.20.140.40">
    <property type="entry name" value="Invertase/pectin methylesterase inhibitor family protein"/>
    <property type="match status" value="1"/>
</dbReference>
<organism evidence="9 10">
    <name type="scientific">Sorghum bicolor</name>
    <name type="common">Sorghum</name>
    <name type="synonym">Sorghum vulgare</name>
    <dbReference type="NCBI Taxonomy" id="4558"/>
    <lineage>
        <taxon>Eukaryota</taxon>
        <taxon>Viridiplantae</taxon>
        <taxon>Streptophyta</taxon>
        <taxon>Embryophyta</taxon>
        <taxon>Tracheophyta</taxon>
        <taxon>Spermatophyta</taxon>
        <taxon>Magnoliopsida</taxon>
        <taxon>Liliopsida</taxon>
        <taxon>Poales</taxon>
        <taxon>Poaceae</taxon>
        <taxon>PACMAD clade</taxon>
        <taxon>Panicoideae</taxon>
        <taxon>Andropogonodae</taxon>
        <taxon>Andropogoneae</taxon>
        <taxon>Sorghinae</taxon>
        <taxon>Sorghum</taxon>
    </lineage>
</organism>
<comment type="function">
    <text evidence="5">Acts in the modification of cell walls via demethylesterification of cell wall pectin.</text>
</comment>
<evidence type="ECO:0000256" key="3">
    <source>
        <dbReference type="ARBA" id="ARBA00023316"/>
    </source>
</evidence>
<evidence type="ECO:0000256" key="4">
    <source>
        <dbReference type="ARBA" id="ARBA00047928"/>
    </source>
</evidence>
<dbReference type="PANTHER" id="PTHR31080:SF161">
    <property type="entry name" value="OS10G0508700 PROTEIN"/>
    <property type="match status" value="1"/>
</dbReference>
<dbReference type="Gramene" id="EER91393">
    <property type="protein sequence ID" value="EER91393"/>
    <property type="gene ID" value="SORBI_3001G198700"/>
</dbReference>
<keyword evidence="1 7" id="KW-0732">Signal</keyword>
<proteinExistence type="predicted"/>
<dbReference type="AlphaFoldDB" id="C5WWB0"/>
<dbReference type="HOGENOM" id="CLU_033761_0_2_1"/>
<dbReference type="SUPFAM" id="SSF101148">
    <property type="entry name" value="Plant invertase/pectin methylesterase inhibitor"/>
    <property type="match status" value="1"/>
</dbReference>
<dbReference type="Proteomes" id="UP000000768">
    <property type="component" value="Chromosome 1"/>
</dbReference>
<evidence type="ECO:0000256" key="2">
    <source>
        <dbReference type="ARBA" id="ARBA00023157"/>
    </source>
</evidence>
<dbReference type="OrthoDB" id="1430376at2759"/>
<name>C5WWB0_SORBI</name>
<dbReference type="EMBL" id="CM000760">
    <property type="protein sequence ID" value="EER91393.1"/>
    <property type="molecule type" value="Genomic_DNA"/>
</dbReference>
<dbReference type="GO" id="GO:0030599">
    <property type="term" value="F:pectinesterase activity"/>
    <property type="evidence" value="ECO:0007669"/>
    <property type="project" value="UniProtKB-EC"/>
</dbReference>
<dbReference type="GO" id="GO:0004857">
    <property type="term" value="F:enzyme inhibitor activity"/>
    <property type="evidence" value="ECO:0000318"/>
    <property type="project" value="GO_Central"/>
</dbReference>
<dbReference type="GO" id="GO:0009505">
    <property type="term" value="C:plant-type cell wall"/>
    <property type="evidence" value="ECO:0000318"/>
    <property type="project" value="GO_Central"/>
</dbReference>
<dbReference type="CDD" id="cd15798">
    <property type="entry name" value="PMEI-like_3"/>
    <property type="match status" value="1"/>
</dbReference>
<dbReference type="STRING" id="4558.C5WWB0"/>
<reference evidence="9 10" key="1">
    <citation type="journal article" date="2009" name="Nature">
        <title>The Sorghum bicolor genome and the diversification of grasses.</title>
        <authorList>
            <person name="Paterson A.H."/>
            <person name="Bowers J.E."/>
            <person name="Bruggmann R."/>
            <person name="Dubchak I."/>
            <person name="Grimwood J."/>
            <person name="Gundlach H."/>
            <person name="Haberer G."/>
            <person name="Hellsten U."/>
            <person name="Mitros T."/>
            <person name="Poliakov A."/>
            <person name="Schmutz J."/>
            <person name="Spannagl M."/>
            <person name="Tang H."/>
            <person name="Wang X."/>
            <person name="Wicker T."/>
            <person name="Bharti A.K."/>
            <person name="Chapman J."/>
            <person name="Feltus F.A."/>
            <person name="Gowik U."/>
            <person name="Grigoriev I.V."/>
            <person name="Lyons E."/>
            <person name="Maher C.A."/>
            <person name="Martis M."/>
            <person name="Narechania A."/>
            <person name="Otillar R.P."/>
            <person name="Penning B.W."/>
            <person name="Salamov A.A."/>
            <person name="Wang Y."/>
            <person name="Zhang L."/>
            <person name="Carpita N.C."/>
            <person name="Freeling M."/>
            <person name="Gingle A.R."/>
            <person name="Hash C.T."/>
            <person name="Keller B."/>
            <person name="Klein P."/>
            <person name="Kresovich S."/>
            <person name="McCann M.C."/>
            <person name="Ming R."/>
            <person name="Peterson D.G."/>
            <person name="Mehboob-ur-Rahman"/>
            <person name="Ware D."/>
            <person name="Westhoff P."/>
            <person name="Mayer K.F."/>
            <person name="Messing J."/>
            <person name="Rokhsar D.S."/>
        </authorList>
    </citation>
    <scope>NUCLEOTIDE SEQUENCE [LARGE SCALE GENOMIC DNA]</scope>
    <source>
        <strain evidence="10">cv. BTx623</strain>
    </source>
</reference>
<keyword evidence="3" id="KW-0961">Cell wall biogenesis/degradation</keyword>
<keyword evidence="10" id="KW-1185">Reference proteome</keyword>
<dbReference type="eggNOG" id="ENOG502QXIN">
    <property type="taxonomic scope" value="Eukaryota"/>
</dbReference>
<feature type="region of interest" description="Disordered" evidence="6">
    <location>
        <begin position="137"/>
        <end position="158"/>
    </location>
</feature>
<dbReference type="FunFam" id="1.20.140.40:FF:000012">
    <property type="entry name" value="Pectinesterase"/>
    <property type="match status" value="1"/>
</dbReference>
<dbReference type="KEGG" id="sbi:8065868"/>
<evidence type="ECO:0000259" key="8">
    <source>
        <dbReference type="SMART" id="SM00856"/>
    </source>
</evidence>
<feature type="domain" description="Pectinesterase inhibitor" evidence="8">
    <location>
        <begin position="41"/>
        <end position="210"/>
    </location>
</feature>
<dbReference type="PANTHER" id="PTHR31080">
    <property type="entry name" value="PECTINESTERASE INHIBITOR-LIKE"/>
    <property type="match status" value="1"/>
</dbReference>
<dbReference type="FunCoup" id="C5WWB0">
    <property type="interactions" value="12"/>
</dbReference>
<dbReference type="SMART" id="SM00856">
    <property type="entry name" value="PMEI"/>
    <property type="match status" value="1"/>
</dbReference>
<dbReference type="Pfam" id="PF04043">
    <property type="entry name" value="PMEI"/>
    <property type="match status" value="1"/>
</dbReference>
<protein>
    <recommendedName>
        <fullName evidence="8">Pectinesterase inhibitor domain-containing protein</fullName>
    </recommendedName>
</protein>
<evidence type="ECO:0000256" key="1">
    <source>
        <dbReference type="ARBA" id="ARBA00022729"/>
    </source>
</evidence>
<evidence type="ECO:0000256" key="7">
    <source>
        <dbReference type="SAM" id="SignalP"/>
    </source>
</evidence>
<sequence>MALARTASSSLLLLLVLSCWCGATTARPAPTSDAAGTGAGAGAGFVKSWCAGTEYPALCDATLASYAAEVGTSAARLSWAALTVTLDGARDATAAMKGMAAAGHLAPVAAEAARDCVSMLGDAVDMLRQSVETMARLGEEEEEKQQGQPGSSSRRNVRFQVDSVQTWASAALTDDDMCMEGFKGEAAVVREAVRGHVVGVAHLTADALAIVNAMGKSMGVDICRGSCKSTPTPPPATAP</sequence>
<dbReference type="InterPro" id="IPR051955">
    <property type="entry name" value="PME_Inhibitor"/>
</dbReference>
<dbReference type="OMA" id="CLAVRKF"/>
<keyword evidence="2" id="KW-1015">Disulfide bond</keyword>
<dbReference type="GO" id="GO:0009827">
    <property type="term" value="P:plant-type cell wall modification"/>
    <property type="evidence" value="ECO:0000318"/>
    <property type="project" value="GO_Central"/>
</dbReference>
<evidence type="ECO:0000256" key="6">
    <source>
        <dbReference type="SAM" id="MobiDB-lite"/>
    </source>
</evidence>
<accession>C5WWB0</accession>
<dbReference type="InParanoid" id="C5WWB0"/>
<comment type="catalytic activity">
    <reaction evidence="4">
        <text>[(1-&gt;4)-alpha-D-galacturonosyl methyl ester](n) + n H2O = [(1-&gt;4)-alpha-D-galacturonosyl](n) + n methanol + n H(+)</text>
        <dbReference type="Rhea" id="RHEA:22380"/>
        <dbReference type="Rhea" id="RHEA-COMP:14570"/>
        <dbReference type="Rhea" id="RHEA-COMP:14573"/>
        <dbReference type="ChEBI" id="CHEBI:15377"/>
        <dbReference type="ChEBI" id="CHEBI:15378"/>
        <dbReference type="ChEBI" id="CHEBI:17790"/>
        <dbReference type="ChEBI" id="CHEBI:140522"/>
        <dbReference type="ChEBI" id="CHEBI:140523"/>
        <dbReference type="EC" id="3.1.1.11"/>
    </reaction>
</comment>
<dbReference type="NCBIfam" id="TIGR01614">
    <property type="entry name" value="PME_inhib"/>
    <property type="match status" value="1"/>
</dbReference>
<gene>
    <name evidence="9" type="ORF">SORBI_3001G198700</name>
</gene>
<reference evidence="10" key="2">
    <citation type="journal article" date="2018" name="Plant J.">
        <title>The Sorghum bicolor reference genome: improved assembly, gene annotations, a transcriptome atlas, and signatures of genome organization.</title>
        <authorList>
            <person name="McCormick R.F."/>
            <person name="Truong S.K."/>
            <person name="Sreedasyam A."/>
            <person name="Jenkins J."/>
            <person name="Shu S."/>
            <person name="Sims D."/>
            <person name="Kennedy M."/>
            <person name="Amirebrahimi M."/>
            <person name="Weers B.D."/>
            <person name="McKinley B."/>
            <person name="Mattison A."/>
            <person name="Morishige D.T."/>
            <person name="Grimwood J."/>
            <person name="Schmutz J."/>
            <person name="Mullet J.E."/>
        </authorList>
    </citation>
    <scope>NUCLEOTIDE SEQUENCE [LARGE SCALE GENOMIC DNA]</scope>
    <source>
        <strain evidence="10">cv. BTx623</strain>
    </source>
</reference>
<feature type="signal peptide" evidence="7">
    <location>
        <begin position="1"/>
        <end position="26"/>
    </location>
</feature>
<evidence type="ECO:0000256" key="5">
    <source>
        <dbReference type="ARBA" id="ARBA00057335"/>
    </source>
</evidence>
<dbReference type="InterPro" id="IPR006501">
    <property type="entry name" value="Pectinesterase_inhib_dom"/>
</dbReference>
<feature type="chain" id="PRO_5002958401" description="Pectinesterase inhibitor domain-containing protein" evidence="7">
    <location>
        <begin position="27"/>
        <end position="239"/>
    </location>
</feature>
<dbReference type="PROSITE" id="PS51257">
    <property type="entry name" value="PROKAR_LIPOPROTEIN"/>
    <property type="match status" value="1"/>
</dbReference>
<evidence type="ECO:0000313" key="10">
    <source>
        <dbReference type="Proteomes" id="UP000000768"/>
    </source>
</evidence>